<gene>
    <name evidence="4 6" type="primary">rplM</name>
    <name evidence="7" type="ORF">DAY19_05370</name>
</gene>
<keyword evidence="2 4" id="KW-0689">Ribosomal protein</keyword>
<evidence type="ECO:0000313" key="7">
    <source>
        <dbReference type="EMBL" id="RZF23200.1"/>
    </source>
</evidence>
<keyword evidence="3 4" id="KW-0687">Ribonucleoprotein</keyword>
<reference evidence="8" key="1">
    <citation type="journal article" date="2019" name="Int. J. Syst. Evol. Microbiol.">
        <title>Halobacteriovorax valvorus sp. nov., a novel prokaryotic predator isolated from coastal seawater of China.</title>
        <authorList>
            <person name="Chen M.-X."/>
        </authorList>
    </citation>
    <scope>NUCLEOTIDE SEQUENCE [LARGE SCALE GENOMIC DNA]</scope>
    <source>
        <strain evidence="8">BL9</strain>
    </source>
</reference>
<dbReference type="Proteomes" id="UP000443582">
    <property type="component" value="Unassembled WGS sequence"/>
</dbReference>
<organism evidence="7 8">
    <name type="scientific">Halobacteriovorax vibrionivorans</name>
    <dbReference type="NCBI Taxonomy" id="2152716"/>
    <lineage>
        <taxon>Bacteria</taxon>
        <taxon>Pseudomonadati</taxon>
        <taxon>Bdellovibrionota</taxon>
        <taxon>Bacteriovoracia</taxon>
        <taxon>Bacteriovoracales</taxon>
        <taxon>Halobacteriovoraceae</taxon>
        <taxon>Halobacteriovorax</taxon>
    </lineage>
</organism>
<dbReference type="PANTHER" id="PTHR11545">
    <property type="entry name" value="RIBOSOMAL PROTEIN L13"/>
    <property type="match status" value="1"/>
</dbReference>
<comment type="function">
    <text evidence="4 6">This protein is one of the early assembly proteins of the 50S ribosomal subunit, although it is not seen to bind rRNA by itself. It is important during the early stages of 50S assembly.</text>
</comment>
<comment type="subunit">
    <text evidence="4">Part of the 50S ribosomal subunit.</text>
</comment>
<comment type="similarity">
    <text evidence="1 4 5">Belongs to the universal ribosomal protein uL13 family.</text>
</comment>
<proteinExistence type="inferred from homology"/>
<dbReference type="InterPro" id="IPR005823">
    <property type="entry name" value="Ribosomal_uL13_bac-type"/>
</dbReference>
<dbReference type="InterPro" id="IPR023563">
    <property type="entry name" value="Ribosomal_uL13_CS"/>
</dbReference>
<comment type="caution">
    <text evidence="7">The sequence shown here is derived from an EMBL/GenBank/DDBJ whole genome shotgun (WGS) entry which is preliminary data.</text>
</comment>
<accession>A0ABY0IJR7</accession>
<dbReference type="NCBIfam" id="TIGR01066">
    <property type="entry name" value="rplM_bact"/>
    <property type="match status" value="1"/>
</dbReference>
<dbReference type="PANTHER" id="PTHR11545:SF2">
    <property type="entry name" value="LARGE RIBOSOMAL SUBUNIT PROTEIN UL13M"/>
    <property type="match status" value="1"/>
</dbReference>
<dbReference type="CDD" id="cd00392">
    <property type="entry name" value="Ribosomal_L13"/>
    <property type="match status" value="1"/>
</dbReference>
<evidence type="ECO:0000256" key="2">
    <source>
        <dbReference type="ARBA" id="ARBA00022980"/>
    </source>
</evidence>
<evidence type="ECO:0000256" key="4">
    <source>
        <dbReference type="HAMAP-Rule" id="MF_01366"/>
    </source>
</evidence>
<protein>
    <recommendedName>
        <fullName evidence="4">Large ribosomal subunit protein uL13</fullName>
    </recommendedName>
</protein>
<dbReference type="Pfam" id="PF00572">
    <property type="entry name" value="Ribosomal_L13"/>
    <property type="match status" value="1"/>
</dbReference>
<dbReference type="Gene3D" id="3.90.1180.10">
    <property type="entry name" value="Ribosomal protein L13"/>
    <property type="match status" value="1"/>
</dbReference>
<dbReference type="EMBL" id="QDKL01000001">
    <property type="protein sequence ID" value="RZF23200.1"/>
    <property type="molecule type" value="Genomic_DNA"/>
</dbReference>
<evidence type="ECO:0000256" key="6">
    <source>
        <dbReference type="RuleBase" id="RU003878"/>
    </source>
</evidence>
<dbReference type="InterPro" id="IPR005822">
    <property type="entry name" value="Ribosomal_uL13"/>
</dbReference>
<dbReference type="PROSITE" id="PS00783">
    <property type="entry name" value="RIBOSOMAL_L13"/>
    <property type="match status" value="1"/>
</dbReference>
<evidence type="ECO:0000313" key="8">
    <source>
        <dbReference type="Proteomes" id="UP000443582"/>
    </source>
</evidence>
<evidence type="ECO:0000256" key="3">
    <source>
        <dbReference type="ARBA" id="ARBA00023274"/>
    </source>
</evidence>
<evidence type="ECO:0000256" key="5">
    <source>
        <dbReference type="RuleBase" id="RU003877"/>
    </source>
</evidence>
<dbReference type="RefSeq" id="WP_114706148.1">
    <property type="nucleotide sequence ID" value="NZ_QDKL01000001.1"/>
</dbReference>
<dbReference type="GO" id="GO:0005840">
    <property type="term" value="C:ribosome"/>
    <property type="evidence" value="ECO:0007669"/>
    <property type="project" value="UniProtKB-KW"/>
</dbReference>
<keyword evidence="8" id="KW-1185">Reference proteome</keyword>
<dbReference type="PIRSF" id="PIRSF002181">
    <property type="entry name" value="Ribosomal_L13"/>
    <property type="match status" value="1"/>
</dbReference>
<name>A0ABY0IJR7_9BACT</name>
<dbReference type="HAMAP" id="MF_01366">
    <property type="entry name" value="Ribosomal_uL13"/>
    <property type="match status" value="1"/>
</dbReference>
<dbReference type="InterPro" id="IPR036899">
    <property type="entry name" value="Ribosomal_uL13_sf"/>
</dbReference>
<sequence>MYTEKSFVLKPADADKKWHLIDATDKVVGRLATEIANVLRGKNSPKYTPHTDSGDFVVVINAEKVKFTGNKWNDKVYYRHTGYAGGLRERTAKEQLERKPEAILMNAVKGMLPKNSLGRKQLTKLKVFAGSEHAHSAQNPVEYKF</sequence>
<dbReference type="SUPFAM" id="SSF52161">
    <property type="entry name" value="Ribosomal protein L13"/>
    <property type="match status" value="1"/>
</dbReference>
<evidence type="ECO:0000256" key="1">
    <source>
        <dbReference type="ARBA" id="ARBA00006227"/>
    </source>
</evidence>